<accession>A0ABR3CE29</accession>
<gene>
    <name evidence="1" type="ORF">SLS55_006388</name>
</gene>
<protein>
    <submittedName>
        <fullName evidence="1">Uncharacterized protein</fullName>
    </submittedName>
</protein>
<name>A0ABR3CE29_9PEZI</name>
<dbReference type="Proteomes" id="UP001430584">
    <property type="component" value="Unassembled WGS sequence"/>
</dbReference>
<sequence>MGKKVNTSSCAPDDDDSTIIRAEIMRLEEIRRKHGDDNGDDDRSWNYAPQFAGWIPVDRAVGLDYLRDRGFIKDEPQQQRQQRLKAKL</sequence>
<dbReference type="EMBL" id="JAJVCZ030000006">
    <property type="protein sequence ID" value="KAL0258884.1"/>
    <property type="molecule type" value="Genomic_DNA"/>
</dbReference>
<dbReference type="RefSeq" id="XP_066631913.1">
    <property type="nucleotide sequence ID" value="XM_066777818.1"/>
</dbReference>
<proteinExistence type="predicted"/>
<comment type="caution">
    <text evidence="1">The sequence shown here is derived from an EMBL/GenBank/DDBJ whole genome shotgun (WGS) entry which is preliminary data.</text>
</comment>
<reference evidence="1 2" key="1">
    <citation type="submission" date="2024-02" db="EMBL/GenBank/DDBJ databases">
        <title>De novo assembly and annotation of 12 fungi associated with fruit tree decline syndrome in Ontario, Canada.</title>
        <authorList>
            <person name="Sulman M."/>
            <person name="Ellouze W."/>
            <person name="Ilyukhin E."/>
        </authorList>
    </citation>
    <scope>NUCLEOTIDE SEQUENCE [LARGE SCALE GENOMIC DNA]</scope>
    <source>
        <strain evidence="1 2">FDS-637</strain>
    </source>
</reference>
<evidence type="ECO:0000313" key="2">
    <source>
        <dbReference type="Proteomes" id="UP001430584"/>
    </source>
</evidence>
<evidence type="ECO:0000313" key="1">
    <source>
        <dbReference type="EMBL" id="KAL0258884.1"/>
    </source>
</evidence>
<dbReference type="GeneID" id="92010473"/>
<keyword evidence="2" id="KW-1185">Reference proteome</keyword>
<organism evidence="1 2">
    <name type="scientific">Diplodia seriata</name>
    <dbReference type="NCBI Taxonomy" id="420778"/>
    <lineage>
        <taxon>Eukaryota</taxon>
        <taxon>Fungi</taxon>
        <taxon>Dikarya</taxon>
        <taxon>Ascomycota</taxon>
        <taxon>Pezizomycotina</taxon>
        <taxon>Dothideomycetes</taxon>
        <taxon>Dothideomycetes incertae sedis</taxon>
        <taxon>Botryosphaeriales</taxon>
        <taxon>Botryosphaeriaceae</taxon>
        <taxon>Diplodia</taxon>
    </lineage>
</organism>